<comment type="similarity">
    <text evidence="1">Belongs to the bacterial solute-binding protein 3 family.</text>
</comment>
<dbReference type="RefSeq" id="WP_176570159.1">
    <property type="nucleotide sequence ID" value="NZ_CP056030.1"/>
</dbReference>
<accession>A0A7D5GZH6</accession>
<evidence type="ECO:0000256" key="1">
    <source>
        <dbReference type="ARBA" id="ARBA00010333"/>
    </source>
</evidence>
<reference evidence="2 3" key="1">
    <citation type="submission" date="2020-06" db="EMBL/GenBank/DDBJ databases">
        <title>Pseudomonas eucalypticola sp. nov., an endophyte of Eucalyptus dunnii leaves with biocontrol ability of eucalyptus leaf blight.</title>
        <authorList>
            <person name="Liu Y."/>
            <person name="Song Z."/>
            <person name="Zeng H."/>
            <person name="Lu M."/>
            <person name="Wang X."/>
            <person name="Lian X."/>
            <person name="Zhang Q."/>
        </authorList>
    </citation>
    <scope>NUCLEOTIDE SEQUENCE [LARGE SCALE GENOMIC DNA]</scope>
    <source>
        <strain evidence="2 3">NP-1</strain>
    </source>
</reference>
<keyword evidence="3" id="KW-1185">Reference proteome</keyword>
<proteinExistence type="inferred from homology"/>
<dbReference type="KEGG" id="pez:HWQ56_07985"/>
<dbReference type="EMBL" id="CP056030">
    <property type="protein sequence ID" value="QKZ03725.1"/>
    <property type="molecule type" value="Genomic_DNA"/>
</dbReference>
<sequence>MRLTLTALALVAGHCLGAEAPLRFPIAESWAMPLAQVVDGQPVQGILYDLMRSLAQQVGAPAEFHVIARLRLGAAMEHGDVDVRCYAAQSWLPGLSGDYIWSLPLITQRDYLVAQPGDNAPVDLATLAPQVIGTVLGYTYDALEARFASGQLSRDDARSQDQVLQKLQAGRYRYAVANQLSLDWFNHLLPAAQQLRPVAFVEEQALGCYVRNDPAVPVQRILRTLLRMKMSGEIDRLVEHYTQAAAP</sequence>
<protein>
    <submittedName>
        <fullName evidence="2">Transporter substrate-binding domain-containing protein</fullName>
    </submittedName>
</protein>
<dbReference type="AlphaFoldDB" id="A0A7D5GZH6"/>
<dbReference type="PANTHER" id="PTHR35936">
    <property type="entry name" value="MEMBRANE-BOUND LYTIC MUREIN TRANSGLYCOSYLASE F"/>
    <property type="match status" value="1"/>
</dbReference>
<dbReference type="Proteomes" id="UP000509568">
    <property type="component" value="Chromosome"/>
</dbReference>
<name>A0A7D5GZH6_9PSED</name>
<evidence type="ECO:0000313" key="3">
    <source>
        <dbReference type="Proteomes" id="UP000509568"/>
    </source>
</evidence>
<organism evidence="2 3">
    <name type="scientific">Pseudomonas eucalypticola</name>
    <dbReference type="NCBI Taxonomy" id="2599595"/>
    <lineage>
        <taxon>Bacteria</taxon>
        <taxon>Pseudomonadati</taxon>
        <taxon>Pseudomonadota</taxon>
        <taxon>Gammaproteobacteria</taxon>
        <taxon>Pseudomonadales</taxon>
        <taxon>Pseudomonadaceae</taxon>
        <taxon>Pseudomonas</taxon>
    </lineage>
</organism>
<dbReference type="SUPFAM" id="SSF53850">
    <property type="entry name" value="Periplasmic binding protein-like II"/>
    <property type="match status" value="1"/>
</dbReference>
<dbReference type="PANTHER" id="PTHR35936:SF6">
    <property type="entry name" value="AMINO ACID ABC TRANSPORTER SUBSTRATE-BINDING PAAT FAMILY PROTEIN"/>
    <property type="match status" value="1"/>
</dbReference>
<gene>
    <name evidence="2" type="ORF">HWQ56_07985</name>
</gene>
<evidence type="ECO:0000313" key="2">
    <source>
        <dbReference type="EMBL" id="QKZ03725.1"/>
    </source>
</evidence>
<dbReference type="Gene3D" id="3.40.190.10">
    <property type="entry name" value="Periplasmic binding protein-like II"/>
    <property type="match status" value="2"/>
</dbReference>